<organism evidence="1 2">
    <name type="scientific">Sphingobacterium spiritivorum</name>
    <name type="common">Flavobacterium spiritivorum</name>
    <dbReference type="NCBI Taxonomy" id="258"/>
    <lineage>
        <taxon>Bacteria</taxon>
        <taxon>Pseudomonadati</taxon>
        <taxon>Bacteroidota</taxon>
        <taxon>Sphingobacteriia</taxon>
        <taxon>Sphingobacteriales</taxon>
        <taxon>Sphingobacteriaceae</taxon>
        <taxon>Sphingobacterium</taxon>
    </lineage>
</organism>
<dbReference type="RefSeq" id="WP_258861969.1">
    <property type="nucleotide sequence ID" value="NZ_UGYW01000002.1"/>
</dbReference>
<evidence type="ECO:0000313" key="2">
    <source>
        <dbReference type="Proteomes" id="UP000254893"/>
    </source>
</evidence>
<dbReference type="AlphaFoldDB" id="A0A380BIQ6"/>
<protein>
    <submittedName>
        <fullName evidence="1">Uncharacterized protein</fullName>
    </submittedName>
</protein>
<accession>A0A380BIQ6</accession>
<sequence>MKNLAYLLLAGSAFAISCQNSGDQKKGGDIETIKKEAIAIHDEIMPQISTFDKNTVRIDSILTNIAALKAKNTALDTAAARTELSALKSKLEQATGSMEDWMMGYAVDSASVEYQQKELDKVNTMKKTIYRCIRRKQNYIRQILNNYEITIYIDTRRRYFSFRLFR</sequence>
<proteinExistence type="predicted"/>
<dbReference type="Proteomes" id="UP000254893">
    <property type="component" value="Unassembled WGS sequence"/>
</dbReference>
<name>A0A380BIQ6_SPHSI</name>
<reference evidence="1 2" key="1">
    <citation type="submission" date="2018-06" db="EMBL/GenBank/DDBJ databases">
        <authorList>
            <consortium name="Pathogen Informatics"/>
            <person name="Doyle S."/>
        </authorList>
    </citation>
    <scope>NUCLEOTIDE SEQUENCE [LARGE SCALE GENOMIC DNA]</scope>
    <source>
        <strain evidence="1 2">NCTC11388</strain>
    </source>
</reference>
<dbReference type="EMBL" id="UGYW01000002">
    <property type="protein sequence ID" value="SUJ01903.1"/>
    <property type="molecule type" value="Genomic_DNA"/>
</dbReference>
<gene>
    <name evidence="1" type="ORF">NCTC11388_00895</name>
</gene>
<evidence type="ECO:0000313" key="1">
    <source>
        <dbReference type="EMBL" id="SUJ01903.1"/>
    </source>
</evidence>
<dbReference type="PROSITE" id="PS51257">
    <property type="entry name" value="PROKAR_LIPOPROTEIN"/>
    <property type="match status" value="1"/>
</dbReference>